<dbReference type="PANTHER" id="PTHR35177">
    <property type="entry name" value="HYDROGENASE MATURATION FACTOR HYBG"/>
    <property type="match status" value="1"/>
</dbReference>
<protein>
    <submittedName>
        <fullName evidence="2">Uncharacterized protein</fullName>
    </submittedName>
</protein>
<dbReference type="Pfam" id="PF01455">
    <property type="entry name" value="HupF_HypC"/>
    <property type="match status" value="1"/>
</dbReference>
<dbReference type="NCBIfam" id="TIGR00074">
    <property type="entry name" value="hypC_hupF"/>
    <property type="match status" value="1"/>
</dbReference>
<dbReference type="PANTHER" id="PTHR35177:SF2">
    <property type="entry name" value="HYDROGENASE MATURATION FACTOR HYBG"/>
    <property type="match status" value="1"/>
</dbReference>
<dbReference type="Proteomes" id="UP000838748">
    <property type="component" value="Unassembled WGS sequence"/>
</dbReference>
<evidence type="ECO:0000313" key="3">
    <source>
        <dbReference type="Proteomes" id="UP000838748"/>
    </source>
</evidence>
<evidence type="ECO:0000313" key="2">
    <source>
        <dbReference type="EMBL" id="CAH0540473.1"/>
    </source>
</evidence>
<dbReference type="InterPro" id="IPR001109">
    <property type="entry name" value="Hydrogenase_HupF/HypC"/>
</dbReference>
<keyword evidence="3" id="KW-1185">Reference proteome</keyword>
<dbReference type="RefSeq" id="WP_237362408.1">
    <property type="nucleotide sequence ID" value="NZ_CAKLDM010000002.1"/>
</dbReference>
<accession>A0ABM9A741</accession>
<dbReference type="Gene3D" id="2.30.30.140">
    <property type="match status" value="1"/>
</dbReference>
<dbReference type="EMBL" id="CAKLDM010000002">
    <property type="protein sequence ID" value="CAH0540473.1"/>
    <property type="molecule type" value="Genomic_DNA"/>
</dbReference>
<comment type="similarity">
    <text evidence="1">Belongs to the HupF/HypC family.</text>
</comment>
<reference evidence="2" key="1">
    <citation type="submission" date="2021-11" db="EMBL/GenBank/DDBJ databases">
        <authorList>
            <person name="Rodrigo-Torres L."/>
            <person name="Arahal R. D."/>
            <person name="Lucena T."/>
        </authorList>
    </citation>
    <scope>NUCLEOTIDE SEQUENCE</scope>
    <source>
        <strain evidence="2">CECT 7928</strain>
    </source>
</reference>
<gene>
    <name evidence="2" type="ORF">VMF7928_02890</name>
</gene>
<evidence type="ECO:0000256" key="1">
    <source>
        <dbReference type="ARBA" id="ARBA00006018"/>
    </source>
</evidence>
<dbReference type="SUPFAM" id="SSF159127">
    <property type="entry name" value="HupF/HypC-like"/>
    <property type="match status" value="1"/>
</dbReference>
<name>A0ABM9A741_9VIBR</name>
<comment type="caution">
    <text evidence="2">The sequence shown here is derived from an EMBL/GenBank/DDBJ whole genome shotgun (WGS) entry which is preliminary data.</text>
</comment>
<dbReference type="PRINTS" id="PR00445">
    <property type="entry name" value="HUPFHYPC"/>
</dbReference>
<sequence length="84" mass="9397">MCLCIPSSVIEINSEQMTARVETLGVVREVSTHLISDPIKLGDHLLIHVGFAIAKIDQKEAQESLETYKTLLEQMSEDDMKVLL</sequence>
<proteinExistence type="inferred from homology"/>
<organism evidence="2 3">
    <name type="scientific">Vibrio marisflavi CECT 7928</name>
    <dbReference type="NCBI Taxonomy" id="634439"/>
    <lineage>
        <taxon>Bacteria</taxon>
        <taxon>Pseudomonadati</taxon>
        <taxon>Pseudomonadota</taxon>
        <taxon>Gammaproteobacteria</taxon>
        <taxon>Vibrionales</taxon>
        <taxon>Vibrionaceae</taxon>
        <taxon>Vibrio</taxon>
    </lineage>
</organism>